<dbReference type="Proteomes" id="UP000039324">
    <property type="component" value="Unassembled WGS sequence"/>
</dbReference>
<protein>
    <submittedName>
        <fullName evidence="2">Uncharacterized protein</fullName>
    </submittedName>
</protein>
<proteinExistence type="predicted"/>
<feature type="signal peptide" evidence="1">
    <location>
        <begin position="1"/>
        <end position="21"/>
    </location>
</feature>
<accession>A0A0G4INT3</accession>
<organism evidence="2 3">
    <name type="scientific">Plasmodiophora brassicae</name>
    <name type="common">Clubroot disease agent</name>
    <dbReference type="NCBI Taxonomy" id="37360"/>
    <lineage>
        <taxon>Eukaryota</taxon>
        <taxon>Sar</taxon>
        <taxon>Rhizaria</taxon>
        <taxon>Endomyxa</taxon>
        <taxon>Phytomyxea</taxon>
        <taxon>Plasmodiophorida</taxon>
        <taxon>Plasmodiophoridae</taxon>
        <taxon>Plasmodiophora</taxon>
    </lineage>
</organism>
<gene>
    <name evidence="2" type="ORF">PBRA_005458</name>
</gene>
<reference evidence="2 3" key="1">
    <citation type="submission" date="2015-02" db="EMBL/GenBank/DDBJ databases">
        <authorList>
            <person name="Chooi Y.-H."/>
        </authorList>
    </citation>
    <scope>NUCLEOTIDE SEQUENCE [LARGE SCALE GENOMIC DNA]</scope>
    <source>
        <strain evidence="2">E3</strain>
    </source>
</reference>
<evidence type="ECO:0000256" key="1">
    <source>
        <dbReference type="SAM" id="SignalP"/>
    </source>
</evidence>
<evidence type="ECO:0000313" key="2">
    <source>
        <dbReference type="EMBL" id="CEO96854.1"/>
    </source>
</evidence>
<feature type="chain" id="PRO_5005193398" evidence="1">
    <location>
        <begin position="22"/>
        <end position="104"/>
    </location>
</feature>
<evidence type="ECO:0000313" key="3">
    <source>
        <dbReference type="Proteomes" id="UP000039324"/>
    </source>
</evidence>
<sequence>MEQFATALVATLVSILIVSCAMPTEQSRDLLSNNNLPSLRESRYDAMTDNPCASLTCPGCGGNLPCSQCCIVCHSFPCKCPLCDTCGFALCQCCTECGGLCILH</sequence>
<keyword evidence="3" id="KW-1185">Reference proteome</keyword>
<keyword evidence="1" id="KW-0732">Signal</keyword>
<dbReference type="EMBL" id="CDSF01000077">
    <property type="protein sequence ID" value="CEO96854.1"/>
    <property type="molecule type" value="Genomic_DNA"/>
</dbReference>
<dbReference type="AlphaFoldDB" id="A0A0G4INT3"/>
<name>A0A0G4INT3_PLABS</name>